<evidence type="ECO:0000259" key="2">
    <source>
        <dbReference type="Pfam" id="PF07940"/>
    </source>
</evidence>
<gene>
    <name evidence="3" type="ORF">DI623_01295</name>
</gene>
<dbReference type="Proteomes" id="UP000249066">
    <property type="component" value="Unassembled WGS sequence"/>
</dbReference>
<name>A0A2W5CAN5_9SPHN</name>
<dbReference type="InterPro" id="IPR012480">
    <property type="entry name" value="Hepar_II_III_C"/>
</dbReference>
<dbReference type="Pfam" id="PF07940">
    <property type="entry name" value="Hepar_II_III_C"/>
    <property type="match status" value="1"/>
</dbReference>
<dbReference type="AlphaFoldDB" id="A0A2W5CAN5"/>
<dbReference type="GO" id="GO:0030313">
    <property type="term" value="C:cell envelope"/>
    <property type="evidence" value="ECO:0007669"/>
    <property type="project" value="UniProtKB-SubCell"/>
</dbReference>
<reference evidence="3 4" key="1">
    <citation type="submission" date="2017-08" db="EMBL/GenBank/DDBJ databases">
        <title>Infants hospitalized years apart are colonized by the same room-sourced microbial strains.</title>
        <authorList>
            <person name="Brooks B."/>
            <person name="Olm M.R."/>
            <person name="Firek B.A."/>
            <person name="Baker R."/>
            <person name="Thomas B.C."/>
            <person name="Morowitz M.J."/>
            <person name="Banfield J.F."/>
        </authorList>
    </citation>
    <scope>NUCLEOTIDE SEQUENCE [LARGE SCALE GENOMIC DNA]</scope>
    <source>
        <strain evidence="3">S2_018_000_R2_101</strain>
    </source>
</reference>
<accession>A0A2W5CAN5</accession>
<protein>
    <submittedName>
        <fullName evidence="3">Heparinase</fullName>
    </submittedName>
</protein>
<dbReference type="InterPro" id="IPR008929">
    <property type="entry name" value="Chondroitin_lyas"/>
</dbReference>
<dbReference type="EMBL" id="QFNN01000002">
    <property type="protein sequence ID" value="PZO92111.1"/>
    <property type="molecule type" value="Genomic_DNA"/>
</dbReference>
<comment type="subcellular location">
    <subcellularLocation>
        <location evidence="1">Cell envelope</location>
    </subcellularLocation>
</comment>
<dbReference type="Gene3D" id="2.70.98.70">
    <property type="match status" value="1"/>
</dbReference>
<organism evidence="3 4">
    <name type="scientific">Sphingomonas sanxanigenens</name>
    <dbReference type="NCBI Taxonomy" id="397260"/>
    <lineage>
        <taxon>Bacteria</taxon>
        <taxon>Pseudomonadati</taxon>
        <taxon>Pseudomonadota</taxon>
        <taxon>Alphaproteobacteria</taxon>
        <taxon>Sphingomonadales</taxon>
        <taxon>Sphingomonadaceae</taxon>
        <taxon>Sphingomonas</taxon>
    </lineage>
</organism>
<comment type="caution">
    <text evidence="3">The sequence shown here is derived from an EMBL/GenBank/DDBJ whole genome shotgun (WGS) entry which is preliminary data.</text>
</comment>
<proteinExistence type="predicted"/>
<evidence type="ECO:0000313" key="3">
    <source>
        <dbReference type="EMBL" id="PZO92111.1"/>
    </source>
</evidence>
<sequence length="578" mass="61630">MTKVTPIDPAADGIEEGKRLIRLDGEKGQSLAERAANAFNRLTWRTPLYSFRLRGRFPLKLRAVPDDPIIGDLRAGQSMLGGVLSYRGEKLAIRDLDFTTLAVSPGFAAYLHSFAWLRDLSTAATREQGVPVAEAIMRRWLAVHGDQVGGTAWRYDVTGQRILFWAAHAPLILSSRDLIYRSSVLNGLARFARHLDRGADRAPPGLARVAAWSGVVAAGLLVPGGEPRRHFGEDGLTRALSSAFYDDGGTIDRSPTALLDGIALLTLLRAVYEARREEPLPAIQTVLSRAVPALLGVAHGDGGLTSWQGGLPVDAQRVATIVEASGVRARPLRQARDWGYQRLAGGATMVSVDAAPPPVSRLSDGGCASTLAFEMSDGPNRVIVSCGGARHRGASLPAELAEGLRTTAAHSTLVLGDSNSTSIHVDGSLGRGVGEVEIDRQETEAGSRLEGSHDGYARKLGFTHRRQIALSSDGRELRGEDVLIPAGRKRFRRSTAFAIRFHLAPGIEATPTADGQGALLRIPDGALWQFRAAGGGLAIEDSLWVDPAGRPQPTLQLVVSGETPGGGANVGWLFRRAG</sequence>
<evidence type="ECO:0000256" key="1">
    <source>
        <dbReference type="ARBA" id="ARBA00004196"/>
    </source>
</evidence>
<dbReference type="GO" id="GO:0016829">
    <property type="term" value="F:lyase activity"/>
    <property type="evidence" value="ECO:0007669"/>
    <property type="project" value="InterPro"/>
</dbReference>
<feature type="domain" description="Heparinase II/III-like C-terminal" evidence="2">
    <location>
        <begin position="329"/>
        <end position="572"/>
    </location>
</feature>
<dbReference type="Gene3D" id="1.50.10.100">
    <property type="entry name" value="Chondroitin AC/alginate lyase"/>
    <property type="match status" value="1"/>
</dbReference>
<evidence type="ECO:0000313" key="4">
    <source>
        <dbReference type="Proteomes" id="UP000249066"/>
    </source>
</evidence>